<keyword evidence="10" id="KW-1185">Reference proteome</keyword>
<accession>A0A183A7T4</accession>
<proteinExistence type="predicted"/>
<evidence type="ECO:0000259" key="7">
    <source>
        <dbReference type="SMART" id="SM01200"/>
    </source>
</evidence>
<sequence>MAPTLRVPRKFERGGTGFLPTFGPSFINLYGSPREYSDMPNKYEALNLGKGDGAAYRGRVLLEVRTELLTDPVANEVRAIDSDSIARVQKSLRRRRFRVNAAFLSATMIPGEKDSPIQFEVSVGNYGNILDDSVPPCASTTPPTNPIYDGVAYSYLPWGENKPCCLLEAQWEDITYRMYAVNMLLKAADRLTNSITRVQLSVANDLPLEQQARDVINALDQFILDCSMELPESDIEQSPPNELDKYIRLLRDGQLKALHDQAVHLRNTAEDIDQALQQMIFYRDSILGLAVEPQLSFPDVIIWMLSGSKRSAYCRIPAHDVLYHPNPTYAGRFCGVPQTLCFVKPKLEEENDEKYLRSPVMVRAIVWVGLDKYYQAWNEVQVEAKTQIVAETYENQGKILNKWVTTKPPLTRPAWSDASGKKELKKESFNPPPGWRWDGDWFVDPEISVLYQKDTNQTSFVEDVYVNESRTPNGNWEPAQIPYSDAYGEPKPAPEKTELKDDWTWEGDWEVDKDRLCDEDGWEYAQTSTDTNFMPTEKNYLMFRRKRMIRKRVKGEVGMPVKQAEQRLALLVSLMFDSPLHVVR</sequence>
<keyword evidence="2" id="KW-0812">Transmembrane</keyword>
<dbReference type="GO" id="GO:0061025">
    <property type="term" value="P:membrane fusion"/>
    <property type="evidence" value="ECO:0007669"/>
    <property type="project" value="TreeGrafter"/>
</dbReference>
<dbReference type="InterPro" id="IPR012560">
    <property type="entry name" value="Ferlin_A-domain"/>
</dbReference>
<evidence type="ECO:0000259" key="6">
    <source>
        <dbReference type="SMART" id="SM00693"/>
    </source>
</evidence>
<protein>
    <submittedName>
        <fullName evidence="11">Myoferlin</fullName>
    </submittedName>
</protein>
<keyword evidence="3" id="KW-0677">Repeat</keyword>
<dbReference type="PANTHER" id="PTHR12546:SF33">
    <property type="entry name" value="SPERM VESICLE FUSION PROTEIN FER-1"/>
    <property type="match status" value="1"/>
</dbReference>
<dbReference type="Proteomes" id="UP000272942">
    <property type="component" value="Unassembled WGS sequence"/>
</dbReference>
<evidence type="ECO:0000256" key="1">
    <source>
        <dbReference type="ARBA" id="ARBA00004370"/>
    </source>
</evidence>
<feature type="domain" description="Peroxin/Ferlin" evidence="6">
    <location>
        <begin position="385"/>
        <end position="444"/>
    </location>
</feature>
<dbReference type="EMBL" id="UZAN01040029">
    <property type="protein sequence ID" value="VDP68177.1"/>
    <property type="molecule type" value="Genomic_DNA"/>
</dbReference>
<evidence type="ECO:0000313" key="9">
    <source>
        <dbReference type="EMBL" id="VDP68177.1"/>
    </source>
</evidence>
<keyword evidence="4" id="KW-1133">Transmembrane helix</keyword>
<dbReference type="InterPro" id="IPR037721">
    <property type="entry name" value="Ferlin"/>
</dbReference>
<feature type="domain" description="Peroxin/Ferlin" evidence="6">
    <location>
        <begin position="457"/>
        <end position="512"/>
    </location>
</feature>
<dbReference type="SMART" id="SM01200">
    <property type="entry name" value="FerA"/>
    <property type="match status" value="1"/>
</dbReference>
<organism evidence="11">
    <name type="scientific">Echinostoma caproni</name>
    <dbReference type="NCBI Taxonomy" id="27848"/>
    <lineage>
        <taxon>Eukaryota</taxon>
        <taxon>Metazoa</taxon>
        <taxon>Spiralia</taxon>
        <taxon>Lophotrochozoa</taxon>
        <taxon>Platyhelminthes</taxon>
        <taxon>Trematoda</taxon>
        <taxon>Digenea</taxon>
        <taxon>Plagiorchiida</taxon>
        <taxon>Echinostomata</taxon>
        <taxon>Echinostomatoidea</taxon>
        <taxon>Echinostomatidae</taxon>
        <taxon>Echinostoma</taxon>
    </lineage>
</organism>
<evidence type="ECO:0000256" key="4">
    <source>
        <dbReference type="ARBA" id="ARBA00022989"/>
    </source>
</evidence>
<evidence type="ECO:0000256" key="2">
    <source>
        <dbReference type="ARBA" id="ARBA00022692"/>
    </source>
</evidence>
<dbReference type="PANTHER" id="PTHR12546">
    <property type="entry name" value="FER-1-LIKE"/>
    <property type="match status" value="1"/>
</dbReference>
<name>A0A183A7T4_9TREM</name>
<dbReference type="InterPro" id="IPR012561">
    <property type="entry name" value="Ferlin_B-domain"/>
</dbReference>
<dbReference type="Pfam" id="PF08150">
    <property type="entry name" value="FerB"/>
    <property type="match status" value="1"/>
</dbReference>
<dbReference type="SMART" id="SM01201">
    <property type="entry name" value="FerB"/>
    <property type="match status" value="1"/>
</dbReference>
<reference evidence="11" key="1">
    <citation type="submission" date="2016-06" db="UniProtKB">
        <authorList>
            <consortium name="WormBaseParasite"/>
        </authorList>
    </citation>
    <scope>IDENTIFICATION</scope>
</reference>
<gene>
    <name evidence="9" type="ORF">ECPE_LOCUS3019</name>
</gene>
<dbReference type="GO" id="GO:0007009">
    <property type="term" value="P:plasma membrane organization"/>
    <property type="evidence" value="ECO:0007669"/>
    <property type="project" value="TreeGrafter"/>
</dbReference>
<dbReference type="OrthoDB" id="10059618at2759"/>
<dbReference type="InterPro" id="IPR006614">
    <property type="entry name" value="Peroxin/Ferlin"/>
</dbReference>
<evidence type="ECO:0000313" key="11">
    <source>
        <dbReference type="WBParaSite" id="ECPE_0000302201-mRNA-1"/>
    </source>
</evidence>
<evidence type="ECO:0000259" key="8">
    <source>
        <dbReference type="SMART" id="SM01201"/>
    </source>
</evidence>
<comment type="subcellular location">
    <subcellularLocation>
        <location evidence="1">Membrane</location>
    </subcellularLocation>
</comment>
<evidence type="ECO:0000256" key="5">
    <source>
        <dbReference type="ARBA" id="ARBA00023136"/>
    </source>
</evidence>
<evidence type="ECO:0000256" key="3">
    <source>
        <dbReference type="ARBA" id="ARBA00022737"/>
    </source>
</evidence>
<evidence type="ECO:0000313" key="10">
    <source>
        <dbReference type="Proteomes" id="UP000272942"/>
    </source>
</evidence>
<feature type="domain" description="Ferlin A-domain" evidence="7">
    <location>
        <begin position="200"/>
        <end position="266"/>
    </location>
</feature>
<dbReference type="SMART" id="SM00693">
    <property type="entry name" value="DysFN"/>
    <property type="match status" value="2"/>
</dbReference>
<reference evidence="9 10" key="2">
    <citation type="submission" date="2018-11" db="EMBL/GenBank/DDBJ databases">
        <authorList>
            <consortium name="Pathogen Informatics"/>
        </authorList>
    </citation>
    <scope>NUCLEOTIDE SEQUENCE [LARGE SCALE GENOMIC DNA]</scope>
    <source>
        <strain evidence="9 10">Egypt</strain>
    </source>
</reference>
<dbReference type="AlphaFoldDB" id="A0A183A7T4"/>
<dbReference type="Pfam" id="PF08165">
    <property type="entry name" value="FerA"/>
    <property type="match status" value="1"/>
</dbReference>
<keyword evidence="5" id="KW-0472">Membrane</keyword>
<feature type="domain" description="Ferlin B-domain" evidence="8">
    <location>
        <begin position="293"/>
        <end position="370"/>
    </location>
</feature>
<dbReference type="GO" id="GO:0016020">
    <property type="term" value="C:membrane"/>
    <property type="evidence" value="ECO:0007669"/>
    <property type="project" value="UniProtKB-SubCell"/>
</dbReference>
<dbReference type="WBParaSite" id="ECPE_0000302201-mRNA-1">
    <property type="protein sequence ID" value="ECPE_0000302201-mRNA-1"/>
    <property type="gene ID" value="ECPE_0000302201"/>
</dbReference>